<accession>A0A0A9HMG4</accession>
<evidence type="ECO:0000313" key="2">
    <source>
        <dbReference type="EMBL" id="JAE34068.1"/>
    </source>
</evidence>
<reference evidence="2" key="1">
    <citation type="submission" date="2014-09" db="EMBL/GenBank/DDBJ databases">
        <authorList>
            <person name="Magalhaes I.L.F."/>
            <person name="Oliveira U."/>
            <person name="Santos F.R."/>
            <person name="Vidigal T.H.D.A."/>
            <person name="Brescovit A.D."/>
            <person name="Santos A.J."/>
        </authorList>
    </citation>
    <scope>NUCLEOTIDE SEQUENCE</scope>
    <source>
        <tissue evidence="2">Shoot tissue taken approximately 20 cm above the soil surface</tissue>
    </source>
</reference>
<name>A0A0A9HMG4_ARUDO</name>
<reference evidence="2" key="2">
    <citation type="journal article" date="2015" name="Data Brief">
        <title>Shoot transcriptome of the giant reed, Arundo donax.</title>
        <authorList>
            <person name="Barrero R.A."/>
            <person name="Guerrero F.D."/>
            <person name="Moolhuijzen P."/>
            <person name="Goolsby J.A."/>
            <person name="Tidwell J."/>
            <person name="Bellgard S.E."/>
            <person name="Bellgard M.I."/>
        </authorList>
    </citation>
    <scope>NUCLEOTIDE SEQUENCE</scope>
    <source>
        <tissue evidence="2">Shoot tissue taken approximately 20 cm above the soil surface</tissue>
    </source>
</reference>
<dbReference type="AlphaFoldDB" id="A0A0A9HMG4"/>
<feature type="compositionally biased region" description="Low complexity" evidence="1">
    <location>
        <begin position="7"/>
        <end position="19"/>
    </location>
</feature>
<feature type="region of interest" description="Disordered" evidence="1">
    <location>
        <begin position="1"/>
        <end position="40"/>
    </location>
</feature>
<dbReference type="EMBL" id="GBRH01163828">
    <property type="protein sequence ID" value="JAE34068.1"/>
    <property type="molecule type" value="Transcribed_RNA"/>
</dbReference>
<protein>
    <submittedName>
        <fullName evidence="2">Uncharacterized protein</fullName>
    </submittedName>
</protein>
<evidence type="ECO:0000256" key="1">
    <source>
        <dbReference type="SAM" id="MobiDB-lite"/>
    </source>
</evidence>
<proteinExistence type="predicted"/>
<sequence length="40" mass="4158">MAPGKSAAAAAEARLPAEPTTHELILPEHGLDPRTPARRG</sequence>
<organism evidence="2">
    <name type="scientific">Arundo donax</name>
    <name type="common">Giant reed</name>
    <name type="synonym">Donax arundinaceus</name>
    <dbReference type="NCBI Taxonomy" id="35708"/>
    <lineage>
        <taxon>Eukaryota</taxon>
        <taxon>Viridiplantae</taxon>
        <taxon>Streptophyta</taxon>
        <taxon>Embryophyta</taxon>
        <taxon>Tracheophyta</taxon>
        <taxon>Spermatophyta</taxon>
        <taxon>Magnoliopsida</taxon>
        <taxon>Liliopsida</taxon>
        <taxon>Poales</taxon>
        <taxon>Poaceae</taxon>
        <taxon>PACMAD clade</taxon>
        <taxon>Arundinoideae</taxon>
        <taxon>Arundineae</taxon>
        <taxon>Arundo</taxon>
    </lineage>
</organism>